<dbReference type="InterPro" id="IPR004461">
    <property type="entry name" value="CO_DH/Ac-CoA_synth_bsu"/>
</dbReference>
<proteinExistence type="predicted"/>
<evidence type="ECO:0000256" key="2">
    <source>
        <dbReference type="ARBA" id="ARBA00022679"/>
    </source>
</evidence>
<dbReference type="SUPFAM" id="SSF56821">
    <property type="entry name" value="Prismane protein-like"/>
    <property type="match status" value="1"/>
</dbReference>
<dbReference type="InterPro" id="IPR038571">
    <property type="entry name" value="CO_DH/Ac-CoA_synth_bsu_3_sf"/>
</dbReference>
<gene>
    <name evidence="3" type="ORF">S12H4_00628</name>
</gene>
<comment type="caution">
    <text evidence="3">The sequence shown here is derived from an EMBL/GenBank/DDBJ whole genome shotgun (WGS) entry which is preliminary data.</text>
</comment>
<dbReference type="GO" id="GO:0006084">
    <property type="term" value="P:acetyl-CoA metabolic process"/>
    <property type="evidence" value="ECO:0007669"/>
    <property type="project" value="InterPro"/>
</dbReference>
<dbReference type="GO" id="GO:0043884">
    <property type="term" value="F:CO-methylating acetyl-CoA synthase activity"/>
    <property type="evidence" value="ECO:0007669"/>
    <property type="project" value="UniProtKB-EC"/>
</dbReference>
<dbReference type="InterPro" id="IPR011254">
    <property type="entry name" value="Prismane-like_sf"/>
</dbReference>
<reference evidence="3" key="1">
    <citation type="journal article" date="2014" name="Front. Microbiol.">
        <title>High frequency of phylogenetically diverse reductive dehalogenase-homologous genes in deep subseafloor sedimentary metagenomes.</title>
        <authorList>
            <person name="Kawai M."/>
            <person name="Futagami T."/>
            <person name="Toyoda A."/>
            <person name="Takaki Y."/>
            <person name="Nishi S."/>
            <person name="Hori S."/>
            <person name="Arai W."/>
            <person name="Tsubouchi T."/>
            <person name="Morono Y."/>
            <person name="Uchiyama I."/>
            <person name="Ito T."/>
            <person name="Fujiyama A."/>
            <person name="Inagaki F."/>
            <person name="Takami H."/>
        </authorList>
    </citation>
    <scope>NUCLEOTIDE SEQUENCE</scope>
    <source>
        <strain evidence="3">Expedition CK06-06</strain>
    </source>
</reference>
<evidence type="ECO:0000313" key="3">
    <source>
        <dbReference type="EMBL" id="GAI69734.1"/>
    </source>
</evidence>
<dbReference type="EMBL" id="BARW01000085">
    <property type="protein sequence ID" value="GAI69734.1"/>
    <property type="molecule type" value="Genomic_DNA"/>
</dbReference>
<sequence>MQNQRLIQKLRDFFNKEYEIGKNLITYQRNLDYYNFPGKFDIGVKLDHFKEVILQEETGLELGGVNKKSFLLIFPIQEVETLHDGNITLLGQEIKAIKESSIDFGLFILIGVNKSEIENDELRQLSFISNSIEGFLIRTIPRRFWCRISSNVLQRNFSFEFLGNAIFHLYHQKFGNLIKTMEIFFINTYTDSIEHFKEISSEITAQFAKKWKAKIEEWKKRIDCEYDWGCQICPYRENCYYVKEVLIEREELGK</sequence>
<dbReference type="AlphaFoldDB" id="X1SPI2"/>
<dbReference type="Gene3D" id="3.30.1650.10">
    <property type="entry name" value="Bifunctional carbon monoxide dehydrogenase/acetyl-coa synthase(codh/acs), Chain M, domain 3"/>
    <property type="match status" value="1"/>
</dbReference>
<dbReference type="Pfam" id="PF03598">
    <property type="entry name" value="CdhC"/>
    <property type="match status" value="1"/>
</dbReference>
<organism evidence="3">
    <name type="scientific">marine sediment metagenome</name>
    <dbReference type="NCBI Taxonomy" id="412755"/>
    <lineage>
        <taxon>unclassified sequences</taxon>
        <taxon>metagenomes</taxon>
        <taxon>ecological metagenomes</taxon>
    </lineage>
</organism>
<dbReference type="GO" id="GO:0043885">
    <property type="term" value="F:anaerobic carbon-monoxide dehydrogenase activity"/>
    <property type="evidence" value="ECO:0007669"/>
    <property type="project" value="InterPro"/>
</dbReference>
<accession>X1SPI2</accession>
<name>X1SPI2_9ZZZZ</name>
<keyword evidence="2" id="KW-0808">Transferase</keyword>
<dbReference type="EC" id="2.3.1.169" evidence="1"/>
<protein>
    <recommendedName>
        <fullName evidence="1">CO-methylating acetyl-CoA synthase</fullName>
        <ecNumber evidence="1">2.3.1.169</ecNumber>
    </recommendedName>
</protein>
<evidence type="ECO:0000256" key="1">
    <source>
        <dbReference type="ARBA" id="ARBA00012244"/>
    </source>
</evidence>